<comment type="similarity">
    <text evidence="3 12">Belongs to the class-II aminoacyl-tRNA synthetase family. Type-1 seryl-tRNA synthetase subfamily.</text>
</comment>
<dbReference type="GO" id="GO:0005524">
    <property type="term" value="F:ATP binding"/>
    <property type="evidence" value="ECO:0007669"/>
    <property type="project" value="UniProtKB-UniRule"/>
</dbReference>
<comment type="domain">
    <text evidence="12">Consists of two distinct domains, a catalytic core and a N-terminal extension that is involved in tRNA binding.</text>
</comment>
<dbReference type="EMBL" id="CP025430">
    <property type="protein sequence ID" value="AUH65904.1"/>
    <property type="molecule type" value="Genomic_DNA"/>
</dbReference>
<dbReference type="CDD" id="cd00770">
    <property type="entry name" value="SerRS_core"/>
    <property type="match status" value="1"/>
</dbReference>
<dbReference type="InterPro" id="IPR006195">
    <property type="entry name" value="aa-tRNA-synth_II"/>
</dbReference>
<organism evidence="17 18">
    <name type="scientific">Paracoccus zhejiangensis</name>
    <dbReference type="NCBI Taxonomy" id="1077935"/>
    <lineage>
        <taxon>Bacteria</taxon>
        <taxon>Pseudomonadati</taxon>
        <taxon>Pseudomonadota</taxon>
        <taxon>Alphaproteobacteria</taxon>
        <taxon>Rhodobacterales</taxon>
        <taxon>Paracoccaceae</taxon>
        <taxon>Paracoccus</taxon>
    </lineage>
</organism>
<dbReference type="SUPFAM" id="SSF46589">
    <property type="entry name" value="tRNA-binding arm"/>
    <property type="match status" value="1"/>
</dbReference>
<evidence type="ECO:0000256" key="7">
    <source>
        <dbReference type="ARBA" id="ARBA00022840"/>
    </source>
</evidence>
<comment type="catalytic activity">
    <reaction evidence="11 12">
        <text>tRNA(Ser) + L-serine + ATP = L-seryl-tRNA(Ser) + AMP + diphosphate + H(+)</text>
        <dbReference type="Rhea" id="RHEA:12292"/>
        <dbReference type="Rhea" id="RHEA-COMP:9669"/>
        <dbReference type="Rhea" id="RHEA-COMP:9703"/>
        <dbReference type="ChEBI" id="CHEBI:15378"/>
        <dbReference type="ChEBI" id="CHEBI:30616"/>
        <dbReference type="ChEBI" id="CHEBI:33019"/>
        <dbReference type="ChEBI" id="CHEBI:33384"/>
        <dbReference type="ChEBI" id="CHEBI:78442"/>
        <dbReference type="ChEBI" id="CHEBI:78533"/>
        <dbReference type="ChEBI" id="CHEBI:456215"/>
        <dbReference type="EC" id="6.1.1.11"/>
    </reaction>
</comment>
<keyword evidence="6 12" id="KW-0547">Nucleotide-binding</keyword>
<dbReference type="InterPro" id="IPR045864">
    <property type="entry name" value="aa-tRNA-synth_II/BPL/LPL"/>
</dbReference>
<evidence type="ECO:0000256" key="8">
    <source>
        <dbReference type="ARBA" id="ARBA00022917"/>
    </source>
</evidence>
<comment type="subcellular location">
    <subcellularLocation>
        <location evidence="1 12">Cytoplasm</location>
    </subcellularLocation>
</comment>
<dbReference type="InterPro" id="IPR033729">
    <property type="entry name" value="SerRS_core"/>
</dbReference>
<evidence type="ECO:0000256" key="4">
    <source>
        <dbReference type="ARBA" id="ARBA00022490"/>
    </source>
</evidence>
<feature type="binding site" evidence="13">
    <location>
        <position position="383"/>
    </location>
    <ligand>
        <name>L-serine</name>
        <dbReference type="ChEBI" id="CHEBI:33384"/>
    </ligand>
</feature>
<comment type="catalytic activity">
    <reaction evidence="10 12">
        <text>tRNA(Sec) + L-serine + ATP = L-seryl-tRNA(Sec) + AMP + diphosphate + H(+)</text>
        <dbReference type="Rhea" id="RHEA:42580"/>
        <dbReference type="Rhea" id="RHEA-COMP:9742"/>
        <dbReference type="Rhea" id="RHEA-COMP:10128"/>
        <dbReference type="ChEBI" id="CHEBI:15378"/>
        <dbReference type="ChEBI" id="CHEBI:30616"/>
        <dbReference type="ChEBI" id="CHEBI:33019"/>
        <dbReference type="ChEBI" id="CHEBI:33384"/>
        <dbReference type="ChEBI" id="CHEBI:78442"/>
        <dbReference type="ChEBI" id="CHEBI:78533"/>
        <dbReference type="ChEBI" id="CHEBI:456215"/>
        <dbReference type="EC" id="6.1.1.11"/>
    </reaction>
</comment>
<keyword evidence="18" id="KW-1185">Reference proteome</keyword>
<protein>
    <recommendedName>
        <fullName evidence="12">Serine--tRNA ligase</fullName>
        <ecNumber evidence="12">6.1.1.11</ecNumber>
    </recommendedName>
    <alternativeName>
        <fullName evidence="12">Seryl-tRNA synthetase</fullName>
        <shortName evidence="12">SerRS</shortName>
    </alternativeName>
    <alternativeName>
        <fullName evidence="12">Seryl-tRNA(Ser/Sec) synthetase</fullName>
    </alternativeName>
</protein>
<dbReference type="InterPro" id="IPR002314">
    <property type="entry name" value="aa-tRNA-synt_IIb"/>
</dbReference>
<keyword evidence="15" id="KW-0175">Coiled coil</keyword>
<dbReference type="Pfam" id="PF02403">
    <property type="entry name" value="Seryl_tRNA_N"/>
    <property type="match status" value="1"/>
</dbReference>
<dbReference type="PRINTS" id="PR00981">
    <property type="entry name" value="TRNASYNTHSER"/>
</dbReference>
<dbReference type="SUPFAM" id="SSF55681">
    <property type="entry name" value="Class II aaRS and biotin synthetases"/>
    <property type="match status" value="1"/>
</dbReference>
<dbReference type="InterPro" id="IPR010978">
    <property type="entry name" value="tRNA-bd_arm"/>
</dbReference>
<evidence type="ECO:0000256" key="3">
    <source>
        <dbReference type="ARBA" id="ARBA00010728"/>
    </source>
</evidence>
<dbReference type="InterPro" id="IPR002317">
    <property type="entry name" value="Ser-tRNA-ligase_type_1"/>
</dbReference>
<dbReference type="AlphaFoldDB" id="A0A2H5F2Y2"/>
<dbReference type="HAMAP" id="MF_00176">
    <property type="entry name" value="Ser_tRNA_synth_type1"/>
    <property type="match status" value="1"/>
</dbReference>
<evidence type="ECO:0000256" key="13">
    <source>
        <dbReference type="PIRSR" id="PIRSR001529-1"/>
    </source>
</evidence>
<evidence type="ECO:0000259" key="16">
    <source>
        <dbReference type="PROSITE" id="PS50862"/>
    </source>
</evidence>
<dbReference type="Pfam" id="PF00587">
    <property type="entry name" value="tRNA-synt_2b"/>
    <property type="match status" value="1"/>
</dbReference>
<dbReference type="GO" id="GO:0005737">
    <property type="term" value="C:cytoplasm"/>
    <property type="evidence" value="ECO:0007669"/>
    <property type="project" value="UniProtKB-SubCell"/>
</dbReference>
<feature type="binding site" evidence="12 14">
    <location>
        <begin position="349"/>
        <end position="352"/>
    </location>
    <ligand>
        <name>ATP</name>
        <dbReference type="ChEBI" id="CHEBI:30616"/>
    </ligand>
</feature>
<dbReference type="RefSeq" id="WP_101753881.1">
    <property type="nucleotide sequence ID" value="NZ_CP025430.1"/>
</dbReference>
<feature type="binding site" evidence="13">
    <location>
        <position position="262"/>
    </location>
    <ligand>
        <name>L-serine</name>
        <dbReference type="ChEBI" id="CHEBI:33384"/>
    </ligand>
</feature>
<dbReference type="PIRSF" id="PIRSF001529">
    <property type="entry name" value="Ser-tRNA-synth_IIa"/>
    <property type="match status" value="1"/>
</dbReference>
<keyword evidence="9 12" id="KW-0030">Aminoacyl-tRNA synthetase</keyword>
<dbReference type="OrthoDB" id="9804647at2"/>
<evidence type="ECO:0000256" key="10">
    <source>
        <dbReference type="ARBA" id="ARBA00047929"/>
    </source>
</evidence>
<gene>
    <name evidence="12" type="primary">serS</name>
    <name evidence="17" type="ORF">CX676_18495</name>
</gene>
<feature type="domain" description="Aminoacyl-transfer RNA synthetases class-II family profile" evidence="16">
    <location>
        <begin position="173"/>
        <end position="410"/>
    </location>
</feature>
<proteinExistence type="inferred from homology"/>
<sequence>MHDIRAIRDNPEAFDAALSRRGLAALSPAILKLDADRRARISEAEAAQAEQNKASKEVGAAKGRGDEAEFERLRALVADKKADVARMQAEAAALDVELRDLLMGIPNAPLDSVPDGADENDNVEIHRWGSPRNFDFTPVEHFDIPGVKPGMDFETAAKLSGSRFVVLKGGVARLHRALAQFMIDLHVNAHGLEETWTPVLVTEEMMYGTNQLPKFGEDSYQTREGYWLIPTSEVTLTNTVHGDLLDHAELPRRMTAHSQCFRSEAGSAGRDTSGMLRQHQFEKVEMVSITDAENGLAEHARMTRCAEAVLEALNLPYRTVVLSTGDMGFGARITHDLEVWLPGQDKYREISSVSYCGDFQARRMNARYRPTGGGKPEFVHTLNGSGLAVGRALIAVLENGQQADGSVELPAALHPYLGGRTRLGADGKLA</sequence>
<comment type="subunit">
    <text evidence="12">Homodimer. The tRNA molecule binds across the dimer.</text>
</comment>
<dbReference type="KEGG" id="pzh:CX676_18495"/>
<comment type="caution">
    <text evidence="12">Lacks conserved residue(s) required for the propagation of feature annotation.</text>
</comment>
<dbReference type="Gene3D" id="3.30.930.10">
    <property type="entry name" value="Bira Bifunctional Protein, Domain 2"/>
    <property type="match status" value="1"/>
</dbReference>
<dbReference type="GO" id="GO:0006434">
    <property type="term" value="P:seryl-tRNA aminoacylation"/>
    <property type="evidence" value="ECO:0007669"/>
    <property type="project" value="UniProtKB-UniRule"/>
</dbReference>
<feature type="binding site" evidence="12 14">
    <location>
        <begin position="262"/>
        <end position="264"/>
    </location>
    <ligand>
        <name>ATP</name>
        <dbReference type="ChEBI" id="CHEBI:30616"/>
    </ligand>
</feature>
<evidence type="ECO:0000256" key="15">
    <source>
        <dbReference type="SAM" id="Coils"/>
    </source>
</evidence>
<dbReference type="UniPathway" id="UPA00906">
    <property type="reaction ID" value="UER00895"/>
</dbReference>
<name>A0A2H5F2Y2_9RHOB</name>
<feature type="binding site" evidence="12">
    <location>
        <position position="385"/>
    </location>
    <ligand>
        <name>L-serine</name>
        <dbReference type="ChEBI" id="CHEBI:33384"/>
    </ligand>
</feature>
<evidence type="ECO:0000256" key="2">
    <source>
        <dbReference type="ARBA" id="ARBA00005045"/>
    </source>
</evidence>
<feature type="binding site" evidence="12">
    <location>
        <begin position="231"/>
        <end position="233"/>
    </location>
    <ligand>
        <name>L-serine</name>
        <dbReference type="ChEBI" id="CHEBI:33384"/>
    </ligand>
</feature>
<dbReference type="PANTHER" id="PTHR43697:SF1">
    <property type="entry name" value="SERINE--TRNA LIGASE"/>
    <property type="match status" value="1"/>
</dbReference>
<evidence type="ECO:0000256" key="11">
    <source>
        <dbReference type="ARBA" id="ARBA00048823"/>
    </source>
</evidence>
<evidence type="ECO:0000256" key="12">
    <source>
        <dbReference type="HAMAP-Rule" id="MF_00176"/>
    </source>
</evidence>
<dbReference type="Gene3D" id="1.10.287.40">
    <property type="entry name" value="Serine-tRNA synthetase, tRNA binding domain"/>
    <property type="match status" value="1"/>
</dbReference>
<comment type="function">
    <text evidence="12">Catalyzes the attachment of serine to tRNA(Ser). Is also able to aminoacylate tRNA(Sec) with serine, to form the misacylated tRNA L-seryl-tRNA(Sec), which will be further converted into selenocysteinyl-tRNA(Sec).</text>
</comment>
<feature type="binding site" evidence="12 13">
    <location>
        <position position="285"/>
    </location>
    <ligand>
        <name>L-serine</name>
        <dbReference type="ChEBI" id="CHEBI:33384"/>
    </ligand>
</feature>
<dbReference type="GO" id="GO:0016260">
    <property type="term" value="P:selenocysteine biosynthetic process"/>
    <property type="evidence" value="ECO:0007669"/>
    <property type="project" value="UniProtKB-UniRule"/>
</dbReference>
<dbReference type="GO" id="GO:0004828">
    <property type="term" value="F:serine-tRNA ligase activity"/>
    <property type="evidence" value="ECO:0007669"/>
    <property type="project" value="UniProtKB-UniRule"/>
</dbReference>
<keyword evidence="8 12" id="KW-0648">Protein biosynthesis</keyword>
<evidence type="ECO:0000256" key="9">
    <source>
        <dbReference type="ARBA" id="ARBA00023146"/>
    </source>
</evidence>
<evidence type="ECO:0000256" key="14">
    <source>
        <dbReference type="PIRSR" id="PIRSR001529-2"/>
    </source>
</evidence>
<accession>A0A2H5F2Y2</accession>
<evidence type="ECO:0000313" key="18">
    <source>
        <dbReference type="Proteomes" id="UP000234530"/>
    </source>
</evidence>
<keyword evidence="4 12" id="KW-0963">Cytoplasm</keyword>
<feature type="binding site" evidence="13">
    <location>
        <position position="231"/>
    </location>
    <ligand>
        <name>L-serine</name>
        <dbReference type="ChEBI" id="CHEBI:33384"/>
    </ligand>
</feature>
<evidence type="ECO:0000256" key="1">
    <source>
        <dbReference type="ARBA" id="ARBA00004496"/>
    </source>
</evidence>
<dbReference type="EC" id="6.1.1.11" evidence="12"/>
<keyword evidence="5 12" id="KW-0436">Ligase</keyword>
<dbReference type="InterPro" id="IPR042103">
    <property type="entry name" value="SerRS_1_N_sf"/>
</dbReference>
<evidence type="ECO:0000256" key="5">
    <source>
        <dbReference type="ARBA" id="ARBA00022598"/>
    </source>
</evidence>
<evidence type="ECO:0000256" key="6">
    <source>
        <dbReference type="ARBA" id="ARBA00022741"/>
    </source>
</evidence>
<dbReference type="Proteomes" id="UP000234530">
    <property type="component" value="Chromosome"/>
</dbReference>
<dbReference type="PROSITE" id="PS50862">
    <property type="entry name" value="AA_TRNA_LIGASE_II"/>
    <property type="match status" value="1"/>
</dbReference>
<dbReference type="PANTHER" id="PTHR43697">
    <property type="entry name" value="SERYL-TRNA SYNTHETASE"/>
    <property type="match status" value="1"/>
</dbReference>
<comment type="pathway">
    <text evidence="2 12">Aminoacyl-tRNA biosynthesis; selenocysteinyl-tRNA(Sec) biosynthesis; L-seryl-tRNA(Sec) from L-serine and tRNA(Sec): step 1/1.</text>
</comment>
<dbReference type="NCBIfam" id="TIGR00414">
    <property type="entry name" value="serS"/>
    <property type="match status" value="1"/>
</dbReference>
<keyword evidence="7 12" id="KW-0067">ATP-binding</keyword>
<evidence type="ECO:0000313" key="17">
    <source>
        <dbReference type="EMBL" id="AUH65904.1"/>
    </source>
</evidence>
<feature type="coiled-coil region" evidence="15">
    <location>
        <begin position="32"/>
        <end position="97"/>
    </location>
</feature>
<dbReference type="InterPro" id="IPR015866">
    <property type="entry name" value="Ser-tRNA-synth_1_N"/>
</dbReference>
<reference evidence="17 18" key="1">
    <citation type="journal article" date="2013" name="Antonie Van Leeuwenhoek">
        <title>Paracoccus zhejiangensis sp. nov., isolated from activated sludge in wastewater-treatment system.</title>
        <authorList>
            <person name="Wu Z.G."/>
            <person name="Zhang D.F."/>
            <person name="Liu Y.L."/>
            <person name="Wang F."/>
            <person name="Jiang X."/>
            <person name="Li C."/>
            <person name="Li S.P."/>
            <person name="Hong Q."/>
            <person name="Li W.J."/>
        </authorList>
    </citation>
    <scope>NUCLEOTIDE SEQUENCE [LARGE SCALE GENOMIC DNA]</scope>
    <source>
        <strain evidence="17 18">J6</strain>
    </source>
</reference>